<dbReference type="Gene3D" id="3.40.50.2000">
    <property type="entry name" value="Glycogen Phosphorylase B"/>
    <property type="match status" value="2"/>
</dbReference>
<keyword evidence="4" id="KW-1185">Reference proteome</keyword>
<reference evidence="3 4" key="1">
    <citation type="submission" date="2020-04" db="EMBL/GenBank/DDBJ databases">
        <title>Enterovirga sp. isolate from soil.</title>
        <authorList>
            <person name="Chea S."/>
            <person name="Kim D.-U."/>
        </authorList>
    </citation>
    <scope>NUCLEOTIDE SEQUENCE [LARGE SCALE GENOMIC DNA]</scope>
    <source>
        <strain evidence="3 4">DB1703</strain>
    </source>
</reference>
<dbReference type="Pfam" id="PF13692">
    <property type="entry name" value="Glyco_trans_1_4"/>
    <property type="match status" value="1"/>
</dbReference>
<dbReference type="AlphaFoldDB" id="A0A849IDF9"/>
<keyword evidence="3" id="KW-0808">Transferase</keyword>
<dbReference type="Pfam" id="PF13579">
    <property type="entry name" value="Glyco_trans_4_4"/>
    <property type="match status" value="1"/>
</dbReference>
<dbReference type="PANTHER" id="PTHR12526">
    <property type="entry name" value="GLYCOSYLTRANSFERASE"/>
    <property type="match status" value="1"/>
</dbReference>
<dbReference type="InterPro" id="IPR028098">
    <property type="entry name" value="Glyco_trans_4-like_N"/>
</dbReference>
<proteinExistence type="predicted"/>
<dbReference type="RefSeq" id="WP_171219505.1">
    <property type="nucleotide sequence ID" value="NZ_JABEPP010000004.1"/>
</dbReference>
<dbReference type="PANTHER" id="PTHR12526:SF636">
    <property type="entry name" value="BLL3647 PROTEIN"/>
    <property type="match status" value="1"/>
</dbReference>
<name>A0A849IDF9_9HYPH</name>
<dbReference type="Proteomes" id="UP000564885">
    <property type="component" value="Unassembled WGS sequence"/>
</dbReference>
<gene>
    <name evidence="3" type="ORF">HJG44_17025</name>
</gene>
<feature type="domain" description="Glycosyltransferase subfamily 4-like N-terminal" evidence="2">
    <location>
        <begin position="48"/>
        <end position="213"/>
    </location>
</feature>
<protein>
    <submittedName>
        <fullName evidence="3">Glycosyltransferase</fullName>
    </submittedName>
</protein>
<dbReference type="SUPFAM" id="SSF53756">
    <property type="entry name" value="UDP-Glycosyltransferase/glycogen phosphorylase"/>
    <property type="match status" value="1"/>
</dbReference>
<dbReference type="GO" id="GO:0016757">
    <property type="term" value="F:glycosyltransferase activity"/>
    <property type="evidence" value="ECO:0007669"/>
    <property type="project" value="UniProtKB-ARBA"/>
</dbReference>
<feature type="region of interest" description="Disordered" evidence="1">
    <location>
        <begin position="1"/>
        <end position="25"/>
    </location>
</feature>
<evidence type="ECO:0000313" key="3">
    <source>
        <dbReference type="EMBL" id="NNM74080.1"/>
    </source>
</evidence>
<evidence type="ECO:0000313" key="4">
    <source>
        <dbReference type="Proteomes" id="UP000564885"/>
    </source>
</evidence>
<dbReference type="EMBL" id="JABEPP010000004">
    <property type="protein sequence ID" value="NNM74080.1"/>
    <property type="molecule type" value="Genomic_DNA"/>
</dbReference>
<sequence length="414" mass="45267">MMIRPAWPEAGPHQRTRTSEQPPAATRRLVEVRHLVFDTSDAHPSEANGVHRVARHLAVEQAAAGHDTRLVILSAVPEGARTGRLEVPSQILPIVGPSVRGKHYRLAPEILETLVAGAERRTFFHIHGAREPLLLPVCRALNRAGIPYAVTVHGRYSHLVEMPGLRRGLSRLYLHLCERRALERAQFVQAVSERERMIIARIAPASRIKVVPNAAFSLALDGRLPVPLRRASSRAPLRFGYLGRYAIEHKGLDILLRGFARYRRQGGTGELELFGTGPARKEIADLARELDLGSCVRIGAALFGDGKARAFGRWDYFVQPSRYEGSPIGALEAALSGLPLLVTPGTGLLEDVERLGAGIPVRHPSAESLAAALMAAERASPADRNLMSRHAHEMVIGFGDWGEISSRLLGLYGS</sequence>
<accession>A0A849IDF9</accession>
<evidence type="ECO:0000256" key="1">
    <source>
        <dbReference type="SAM" id="MobiDB-lite"/>
    </source>
</evidence>
<organism evidence="3 4">
    <name type="scientific">Enterovirga aerilata</name>
    <dbReference type="NCBI Taxonomy" id="2730920"/>
    <lineage>
        <taxon>Bacteria</taxon>
        <taxon>Pseudomonadati</taxon>
        <taxon>Pseudomonadota</taxon>
        <taxon>Alphaproteobacteria</taxon>
        <taxon>Hyphomicrobiales</taxon>
        <taxon>Methylobacteriaceae</taxon>
        <taxon>Enterovirga</taxon>
    </lineage>
</organism>
<comment type="caution">
    <text evidence="3">The sequence shown here is derived from an EMBL/GenBank/DDBJ whole genome shotgun (WGS) entry which is preliminary data.</text>
</comment>
<evidence type="ECO:0000259" key="2">
    <source>
        <dbReference type="Pfam" id="PF13579"/>
    </source>
</evidence>